<dbReference type="AlphaFoldDB" id="A0A2P6MW18"/>
<comment type="caution">
    <text evidence="1">The sequence shown here is derived from an EMBL/GenBank/DDBJ whole genome shotgun (WGS) entry which is preliminary data.</text>
</comment>
<keyword evidence="2" id="KW-1185">Reference proteome</keyword>
<name>A0A2P6MW18_9EUKA</name>
<organism evidence="1 2">
    <name type="scientific">Planoprotostelium fungivorum</name>
    <dbReference type="NCBI Taxonomy" id="1890364"/>
    <lineage>
        <taxon>Eukaryota</taxon>
        <taxon>Amoebozoa</taxon>
        <taxon>Evosea</taxon>
        <taxon>Variosea</taxon>
        <taxon>Cavosteliida</taxon>
        <taxon>Cavosteliaceae</taxon>
        <taxon>Planoprotostelium</taxon>
    </lineage>
</organism>
<reference evidence="1 2" key="1">
    <citation type="journal article" date="2018" name="Genome Biol. Evol.">
        <title>Multiple Roots of Fruiting Body Formation in Amoebozoa.</title>
        <authorList>
            <person name="Hillmann F."/>
            <person name="Forbes G."/>
            <person name="Novohradska S."/>
            <person name="Ferling I."/>
            <person name="Riege K."/>
            <person name="Groth M."/>
            <person name="Westermann M."/>
            <person name="Marz M."/>
            <person name="Spaller T."/>
            <person name="Winckler T."/>
            <person name="Schaap P."/>
            <person name="Glockner G."/>
        </authorList>
    </citation>
    <scope>NUCLEOTIDE SEQUENCE [LARGE SCALE GENOMIC DNA]</scope>
    <source>
        <strain evidence="1 2">Jena</strain>
    </source>
</reference>
<dbReference type="InParanoid" id="A0A2P6MW18"/>
<evidence type="ECO:0000313" key="1">
    <source>
        <dbReference type="EMBL" id="PRP75897.1"/>
    </source>
</evidence>
<evidence type="ECO:0000313" key="2">
    <source>
        <dbReference type="Proteomes" id="UP000241769"/>
    </source>
</evidence>
<dbReference type="Proteomes" id="UP000241769">
    <property type="component" value="Unassembled WGS sequence"/>
</dbReference>
<gene>
    <name evidence="1" type="ORF">PROFUN_15459</name>
</gene>
<dbReference type="EMBL" id="MDYQ01000356">
    <property type="protein sequence ID" value="PRP75897.1"/>
    <property type="molecule type" value="Genomic_DNA"/>
</dbReference>
<proteinExistence type="predicted"/>
<sequence>MLSDSICQRIGMYGRPSSQRHVYVHPPSRIPEGNKWWRTRKQLSEENKDIITWWTSNVREPTVIEVKAAARVDRLDMIDFLGWNDNHLSARHQILSTSHRRTNCSSKLLNLLGWHLRIIVAEAIAHGSKETIKACREREEWADIQLRPAEIRRIGQVGSLEMIQWMFGRIDHH</sequence>
<accession>A0A2P6MW18</accession>
<protein>
    <submittedName>
        <fullName evidence="1">Uncharacterized protein</fullName>
    </submittedName>
</protein>